<protein>
    <recommendedName>
        <fullName evidence="1">DUF5714 domain-containing protein</fullName>
    </recommendedName>
</protein>
<comment type="caution">
    <text evidence="2">The sequence shown here is derived from an EMBL/GenBank/DDBJ whole genome shotgun (WGS) entry which is preliminary data.</text>
</comment>
<dbReference type="EMBL" id="ATBP01000420">
    <property type="protein sequence ID" value="ETR70459.1"/>
    <property type="molecule type" value="Genomic_DNA"/>
</dbReference>
<dbReference type="AlphaFoldDB" id="A0A1V1P6E0"/>
<sequence>MNNDILIAKDNQFLHPQSREAKVSDDDIVKEQGQKCGKTSHANCMICGAPLVYFSNNETKVCAYCSKAMSANAVCENGHFVCDSCHGADALNFARSFLIHTQATDLIGAMNIMRSHPSFKCHGPEHHFAIAGVIPTVYKNMGGNISNKDILTAIERGTAIPGGACGFWGGCGASLGAGIGFGVIIGSNPLKPAKRQILQKITSEISSELSKVKAARCCQRECWTSLIKVSALSEKYLDIKLPANDSVICRQMDINKECIKGACAFYSGNKS</sequence>
<accession>A0A1V1P6E0</accession>
<organism evidence="2 3">
    <name type="scientific">Candidatus Magnetoglobus multicellularis str. Araruama</name>
    <dbReference type="NCBI Taxonomy" id="890399"/>
    <lineage>
        <taxon>Bacteria</taxon>
        <taxon>Pseudomonadati</taxon>
        <taxon>Thermodesulfobacteriota</taxon>
        <taxon>Desulfobacteria</taxon>
        <taxon>Desulfobacterales</taxon>
        <taxon>Desulfobacteraceae</taxon>
        <taxon>Candidatus Magnetoglobus</taxon>
    </lineage>
</organism>
<evidence type="ECO:0000313" key="2">
    <source>
        <dbReference type="EMBL" id="ETR70459.1"/>
    </source>
</evidence>
<dbReference type="Pfam" id="PF18978">
    <property type="entry name" value="DUF5714"/>
    <property type="match status" value="1"/>
</dbReference>
<dbReference type="InterPro" id="IPR043768">
    <property type="entry name" value="DUF5714"/>
</dbReference>
<evidence type="ECO:0000313" key="3">
    <source>
        <dbReference type="Proteomes" id="UP000189670"/>
    </source>
</evidence>
<gene>
    <name evidence="2" type="ORF">OMM_03222</name>
</gene>
<proteinExistence type="predicted"/>
<evidence type="ECO:0000259" key="1">
    <source>
        <dbReference type="Pfam" id="PF18978"/>
    </source>
</evidence>
<dbReference type="Proteomes" id="UP000189670">
    <property type="component" value="Unassembled WGS sequence"/>
</dbReference>
<reference evidence="3" key="1">
    <citation type="submission" date="2012-11" db="EMBL/GenBank/DDBJ databases">
        <authorList>
            <person name="Lucero-Rivera Y.E."/>
            <person name="Tovar-Ramirez D."/>
        </authorList>
    </citation>
    <scope>NUCLEOTIDE SEQUENCE [LARGE SCALE GENOMIC DNA]</scope>
    <source>
        <strain evidence="3">Araruama</strain>
    </source>
</reference>
<feature type="domain" description="DUF5714" evidence="1">
    <location>
        <begin position="97"/>
        <end position="266"/>
    </location>
</feature>
<name>A0A1V1P6E0_9BACT</name>